<feature type="compositionally biased region" description="Basic and acidic residues" evidence="1">
    <location>
        <begin position="366"/>
        <end position="376"/>
    </location>
</feature>
<feature type="compositionally biased region" description="Basic and acidic residues" evidence="1">
    <location>
        <begin position="399"/>
        <end position="436"/>
    </location>
</feature>
<proteinExistence type="predicted"/>
<evidence type="ECO:0000313" key="2">
    <source>
        <dbReference type="EMBL" id="CAA9394973.1"/>
    </source>
</evidence>
<feature type="compositionally biased region" description="Basic and acidic residues" evidence="1">
    <location>
        <begin position="264"/>
        <end position="305"/>
    </location>
</feature>
<feature type="compositionally biased region" description="Basic and acidic residues" evidence="1">
    <location>
        <begin position="221"/>
        <end position="233"/>
    </location>
</feature>
<feature type="compositionally biased region" description="Basic residues" evidence="1">
    <location>
        <begin position="352"/>
        <end position="365"/>
    </location>
</feature>
<feature type="compositionally biased region" description="Basic and acidic residues" evidence="1">
    <location>
        <begin position="342"/>
        <end position="351"/>
    </location>
</feature>
<dbReference type="EMBL" id="CADCUX010000146">
    <property type="protein sequence ID" value="CAA9394973.1"/>
    <property type="molecule type" value="Genomic_DNA"/>
</dbReference>
<feature type="region of interest" description="Disordered" evidence="1">
    <location>
        <begin position="1"/>
        <end position="506"/>
    </location>
</feature>
<feature type="compositionally biased region" description="Basic and acidic residues" evidence="1">
    <location>
        <begin position="449"/>
        <end position="464"/>
    </location>
</feature>
<feature type="compositionally biased region" description="Basic residues" evidence="1">
    <location>
        <begin position="107"/>
        <end position="128"/>
    </location>
</feature>
<gene>
    <name evidence="2" type="ORF">AVDCRST_MAG51-558</name>
</gene>
<organism evidence="2">
    <name type="scientific">uncultured Ramlibacter sp</name>
    <dbReference type="NCBI Taxonomy" id="260755"/>
    <lineage>
        <taxon>Bacteria</taxon>
        <taxon>Pseudomonadati</taxon>
        <taxon>Pseudomonadota</taxon>
        <taxon>Betaproteobacteria</taxon>
        <taxon>Burkholderiales</taxon>
        <taxon>Comamonadaceae</taxon>
        <taxon>Ramlibacter</taxon>
        <taxon>environmental samples</taxon>
    </lineage>
</organism>
<reference evidence="2" key="1">
    <citation type="submission" date="2020-02" db="EMBL/GenBank/DDBJ databases">
        <authorList>
            <person name="Meier V. D."/>
        </authorList>
    </citation>
    <scope>NUCLEOTIDE SEQUENCE</scope>
    <source>
        <strain evidence="2">AVDCRST_MAG51</strain>
    </source>
</reference>
<evidence type="ECO:0000256" key="1">
    <source>
        <dbReference type="SAM" id="MobiDB-lite"/>
    </source>
</evidence>
<feature type="compositionally biased region" description="Low complexity" evidence="1">
    <location>
        <begin position="134"/>
        <end position="182"/>
    </location>
</feature>
<feature type="non-terminal residue" evidence="2">
    <location>
        <position position="1"/>
    </location>
</feature>
<dbReference type="AlphaFoldDB" id="A0A6J4NQ44"/>
<feature type="non-terminal residue" evidence="2">
    <location>
        <position position="506"/>
    </location>
</feature>
<feature type="compositionally biased region" description="Basic and acidic residues" evidence="1">
    <location>
        <begin position="72"/>
        <end position="91"/>
    </location>
</feature>
<sequence length="506" mass="55094">RGGACRSVRARGRGRDREVAGEQPPSPGHARGRAGRAPQVQAERARQAVRAGHQRAHARPDEPVPLRGTRHLPADDRARGARRSQEGDDRGGAQCPPGQPHAGRAGRCPRRRHRRRPQAQHHRPHGSRRLAVLPDAVAGQPPAQQPAARQGRQPDPGRGAGAARPACAARGGAGVQGHQHAGQGPGAGPGDRGLPQRQDAGRPGADVLRRHGAAAGLLDQARQDRGELAERAPHLLPGDRPGGAQPDDQPVRVLRGTGRAQPLRTRDRNPRQDSRPQDAEGLRPPEERRLGRDHPQSRAELRDEPADGPGGRLRHPHRHGGHRQDAAGAGRGPDAGAGRPALHRDHHDPRHRERGRGHRLPARHGRREDGSVDGRTGRQPRGAGQDRRQRRRMGPRGHQRADPQPHQDQEHELHARAHVPEQVRDHRRGAEPHAQADEDADHARRPRHQDHLHGQPGADRHALPDRGLLGPDLRGRQVQGLAAQRPHHAGTRRTLAAGRLRQRGAV</sequence>
<protein>
    <submittedName>
        <fullName evidence="2">Predicted ATPase related to phosphate starvation-inducible protein PhoH</fullName>
    </submittedName>
</protein>
<feature type="compositionally biased region" description="Basic residues" evidence="1">
    <location>
        <begin position="312"/>
        <end position="321"/>
    </location>
</feature>
<feature type="compositionally biased region" description="Basic residues" evidence="1">
    <location>
        <begin position="388"/>
        <end position="398"/>
    </location>
</feature>
<name>A0A6J4NQ44_9BURK</name>
<accession>A0A6J4NQ44</accession>